<dbReference type="InterPro" id="IPR009081">
    <property type="entry name" value="PP-bd_ACP"/>
</dbReference>
<dbReference type="InterPro" id="IPR014031">
    <property type="entry name" value="Ketoacyl_synth_C"/>
</dbReference>
<dbReference type="GO" id="GO:0006633">
    <property type="term" value="P:fatty acid biosynthetic process"/>
    <property type="evidence" value="ECO:0007669"/>
    <property type="project" value="InterPro"/>
</dbReference>
<dbReference type="CDD" id="cd00833">
    <property type="entry name" value="PKS"/>
    <property type="match status" value="2"/>
</dbReference>
<evidence type="ECO:0000256" key="3">
    <source>
        <dbReference type="ARBA" id="ARBA00022450"/>
    </source>
</evidence>
<dbReference type="SMART" id="SM01294">
    <property type="entry name" value="PKS_PP_betabranch"/>
    <property type="match status" value="1"/>
</dbReference>
<dbReference type="PROSITE" id="PS52004">
    <property type="entry name" value="KS3_2"/>
    <property type="match status" value="2"/>
</dbReference>
<dbReference type="GO" id="GO:0005886">
    <property type="term" value="C:plasma membrane"/>
    <property type="evidence" value="ECO:0007669"/>
    <property type="project" value="TreeGrafter"/>
</dbReference>
<dbReference type="Pfam" id="PF22621">
    <property type="entry name" value="CurL-like_PKS_C"/>
    <property type="match status" value="1"/>
</dbReference>
<evidence type="ECO:0000256" key="8">
    <source>
        <dbReference type="ARBA" id="ARBA00054155"/>
    </source>
</evidence>
<dbReference type="Gene3D" id="3.40.50.720">
    <property type="entry name" value="NAD(P)-binding Rossmann-like Domain"/>
    <property type="match status" value="2"/>
</dbReference>
<dbReference type="PANTHER" id="PTHR43775">
    <property type="entry name" value="FATTY ACID SYNTHASE"/>
    <property type="match status" value="1"/>
</dbReference>
<accession>A0A1R1JHA5</accession>
<comment type="caution">
    <text evidence="12">The sequence shown here is derived from an EMBL/GenBank/DDBJ whole genome shotgun (WGS) entry which is preliminary data.</text>
</comment>
<feature type="domain" description="Ketosynthase family 3 (KS3)" evidence="11">
    <location>
        <begin position="1"/>
        <end position="429"/>
    </location>
</feature>
<dbReference type="InterPro" id="IPR020806">
    <property type="entry name" value="PKS_PP-bd"/>
</dbReference>
<evidence type="ECO:0000256" key="5">
    <source>
        <dbReference type="ARBA" id="ARBA00022553"/>
    </source>
</evidence>
<gene>
    <name evidence="12" type="ORF">BW685_03140</name>
</gene>
<evidence type="ECO:0000256" key="4">
    <source>
        <dbReference type="ARBA" id="ARBA00022490"/>
    </source>
</evidence>
<evidence type="ECO:0000313" key="13">
    <source>
        <dbReference type="Proteomes" id="UP000187194"/>
    </source>
</evidence>
<dbReference type="InterPro" id="IPR014030">
    <property type="entry name" value="Ketoacyl_synth_N"/>
</dbReference>
<dbReference type="EMBL" id="MTJZ01000003">
    <property type="protein sequence ID" value="OMG74765.1"/>
    <property type="molecule type" value="Genomic_DNA"/>
</dbReference>
<keyword evidence="4" id="KW-0963">Cytoplasm</keyword>
<organism evidence="12 13">
    <name type="scientific">Burkholderia ubonensis</name>
    <dbReference type="NCBI Taxonomy" id="101571"/>
    <lineage>
        <taxon>Bacteria</taxon>
        <taxon>Pseudomonadati</taxon>
        <taxon>Pseudomonadota</taxon>
        <taxon>Betaproteobacteria</taxon>
        <taxon>Burkholderiales</taxon>
        <taxon>Burkholderiaceae</taxon>
        <taxon>Burkholderia</taxon>
        <taxon>Burkholderia cepacia complex</taxon>
    </lineage>
</organism>
<dbReference type="SUPFAM" id="SSF53901">
    <property type="entry name" value="Thiolase-like"/>
    <property type="match status" value="2"/>
</dbReference>
<reference evidence="12 13" key="1">
    <citation type="submission" date="2017-01" db="EMBL/GenBank/DDBJ databases">
        <title>Phylogeographic, genomic and meropenem susceptibility analysis of Burkholderia ubonensis.</title>
        <authorList>
            <person name="Price E.P."/>
            <person name="Sarovich D.S."/>
            <person name="Webb J.R."/>
            <person name="Hall C.M."/>
            <person name="Sahl J.W."/>
            <person name="Kaestli M."/>
            <person name="Mayo M."/>
            <person name="Harrington G."/>
            <person name="Baker A.L."/>
            <person name="Sidak-Loftis L.C."/>
            <person name="Lummis M."/>
            <person name="Schupp J.M."/>
            <person name="Gillece J.D."/>
            <person name="Tuanyok A."/>
            <person name="Warner J."/>
            <person name="Busch J.D."/>
            <person name="Keim P."/>
            <person name="Currie B.J."/>
            <person name="Wagner D.M."/>
        </authorList>
    </citation>
    <scope>NUCLEOTIDE SEQUENCE [LARGE SCALE GENOMIC DNA]</scope>
    <source>
        <strain evidence="12 13">A21</strain>
    </source>
</reference>
<keyword evidence="3" id="KW-0596">Phosphopantetheine</keyword>
<feature type="compositionally biased region" description="Gly residues" evidence="9">
    <location>
        <begin position="612"/>
        <end position="621"/>
    </location>
</feature>
<dbReference type="Pfam" id="PF22336">
    <property type="entry name" value="RhiE-like_linker"/>
    <property type="match status" value="1"/>
</dbReference>
<dbReference type="Pfam" id="PF00109">
    <property type="entry name" value="ketoacyl-synt"/>
    <property type="match status" value="2"/>
</dbReference>
<dbReference type="InterPro" id="IPR036291">
    <property type="entry name" value="NAD(P)-bd_dom_sf"/>
</dbReference>
<evidence type="ECO:0000256" key="2">
    <source>
        <dbReference type="ARBA" id="ARBA00004792"/>
    </source>
</evidence>
<dbReference type="GO" id="GO:0004315">
    <property type="term" value="F:3-oxoacyl-[acyl-carrier-protein] synthase activity"/>
    <property type="evidence" value="ECO:0007669"/>
    <property type="project" value="InterPro"/>
</dbReference>
<dbReference type="InterPro" id="IPR050091">
    <property type="entry name" value="PKS_NRPS_Biosynth_Enz"/>
</dbReference>
<comment type="pathway">
    <text evidence="2">Antibiotic biosynthesis.</text>
</comment>
<dbReference type="InterPro" id="IPR057326">
    <property type="entry name" value="KR_dom"/>
</dbReference>
<evidence type="ECO:0000256" key="1">
    <source>
        <dbReference type="ARBA" id="ARBA00004496"/>
    </source>
</evidence>
<evidence type="ECO:0000256" key="9">
    <source>
        <dbReference type="SAM" id="MobiDB-lite"/>
    </source>
</evidence>
<dbReference type="InterPro" id="IPR020841">
    <property type="entry name" value="PKS_Beta-ketoAc_synthase_dom"/>
</dbReference>
<dbReference type="SMART" id="SM00823">
    <property type="entry name" value="PKS_PP"/>
    <property type="match status" value="1"/>
</dbReference>
<dbReference type="InterPro" id="IPR054514">
    <property type="entry name" value="RhiE-like_linker"/>
</dbReference>
<dbReference type="PROSITE" id="PS00606">
    <property type="entry name" value="KS3_1"/>
    <property type="match status" value="2"/>
</dbReference>
<dbReference type="PROSITE" id="PS50075">
    <property type="entry name" value="CARRIER"/>
    <property type="match status" value="1"/>
</dbReference>
<dbReference type="InterPro" id="IPR018201">
    <property type="entry name" value="Ketoacyl_synth_AS"/>
</dbReference>
<dbReference type="GO" id="GO:0005737">
    <property type="term" value="C:cytoplasm"/>
    <property type="evidence" value="ECO:0007669"/>
    <property type="project" value="UniProtKB-SubCell"/>
</dbReference>
<dbReference type="GO" id="GO:0071770">
    <property type="term" value="P:DIM/DIP cell wall layer assembly"/>
    <property type="evidence" value="ECO:0007669"/>
    <property type="project" value="TreeGrafter"/>
</dbReference>
<evidence type="ECO:0000256" key="6">
    <source>
        <dbReference type="ARBA" id="ARBA00022679"/>
    </source>
</evidence>
<dbReference type="InterPro" id="IPR013968">
    <property type="entry name" value="PKS_KR"/>
</dbReference>
<dbReference type="SMART" id="SM00825">
    <property type="entry name" value="PKS_KS"/>
    <property type="match status" value="2"/>
</dbReference>
<protein>
    <submittedName>
        <fullName evidence="12">Uncharacterized protein</fullName>
    </submittedName>
</protein>
<dbReference type="Pfam" id="PF02801">
    <property type="entry name" value="Ketoacyl-synt_C"/>
    <property type="match status" value="2"/>
</dbReference>
<dbReference type="GO" id="GO:0004312">
    <property type="term" value="F:fatty acid synthase activity"/>
    <property type="evidence" value="ECO:0007669"/>
    <property type="project" value="TreeGrafter"/>
</dbReference>
<dbReference type="InterPro" id="IPR036736">
    <property type="entry name" value="ACP-like_sf"/>
</dbReference>
<keyword evidence="6" id="KW-0808">Transferase</keyword>
<comment type="subcellular location">
    <subcellularLocation>
        <location evidence="1">Cytoplasm</location>
    </subcellularLocation>
</comment>
<dbReference type="Gene3D" id="1.10.1200.10">
    <property type="entry name" value="ACP-like"/>
    <property type="match status" value="1"/>
</dbReference>
<dbReference type="Pfam" id="PF08659">
    <property type="entry name" value="KR"/>
    <property type="match status" value="2"/>
</dbReference>
<evidence type="ECO:0000313" key="12">
    <source>
        <dbReference type="EMBL" id="OMG74765.1"/>
    </source>
</evidence>
<keyword evidence="5" id="KW-0597">Phosphoprotein</keyword>
<name>A0A1R1JHA5_9BURK</name>
<dbReference type="InterPro" id="IPR016039">
    <property type="entry name" value="Thiolase-like"/>
</dbReference>
<dbReference type="SUPFAM" id="SSF47336">
    <property type="entry name" value="ACP-like"/>
    <property type="match status" value="1"/>
</dbReference>
<comment type="function">
    <text evidence="8">Involved in production of the polyketide antibiotic thailandamide.</text>
</comment>
<evidence type="ECO:0000259" key="11">
    <source>
        <dbReference type="PROSITE" id="PS52004"/>
    </source>
</evidence>
<dbReference type="SUPFAM" id="SSF51735">
    <property type="entry name" value="NAD(P)-binding Rossmann-fold domains"/>
    <property type="match status" value="3"/>
</dbReference>
<dbReference type="SMART" id="SM00822">
    <property type="entry name" value="PKS_KR"/>
    <property type="match status" value="2"/>
</dbReference>
<dbReference type="Proteomes" id="UP000187194">
    <property type="component" value="Unassembled WGS sequence"/>
</dbReference>
<dbReference type="Pfam" id="PF00550">
    <property type="entry name" value="PP-binding"/>
    <property type="match status" value="1"/>
</dbReference>
<feature type="domain" description="Ketosynthase family 3 (KS3)" evidence="11">
    <location>
        <begin position="1256"/>
        <end position="1668"/>
    </location>
</feature>
<dbReference type="PANTHER" id="PTHR43775:SF37">
    <property type="entry name" value="SI:DKEY-61P9.11"/>
    <property type="match status" value="1"/>
</dbReference>
<feature type="domain" description="Carrier" evidence="10">
    <location>
        <begin position="1140"/>
        <end position="1214"/>
    </location>
</feature>
<sequence length="2348" mass="250362">MAARLPGANDYEQFWENLKNVVDSVREIPPARWDVDRYYSPVSQDLNKSVSKWGGFIDGVDRFDPMFFGISPREARVMDPQQRILLELAWACLEDAGYAQDALRGSRTGVFVGVMNFDYRERLTDAIGAIAGHMSTGAYTALIPNRLSYYFDWHGPSVPIDTACSSSLVALHHAVRALQLGECEQALAGGVSVLCSPTHFVSFSKTGMLSPDGRCRSFDERANGYVRGEGAGLLLLKPLSRARADGDRIYGVIRGTAVNHGGKVRTVTYPNPDAQADVIATAHERAGVPPDTIGYIEAHGTGTPKGDPIEISGLNAAFARLAAHYGCRLAPQSCGLGSLKANVGHLEPVAGVAGVIKVLLAMRHRTLPGLAHFQQLNHRIDLSAGPLYIVESTRDWPALRDGDGQPLPRRAGVSSFGFGGVNAHAVIEEFVDDGADLTPPDAAHAGLGELVVLSARTSERLRAQAAQLLEWLSRPAQEAVALADLAYTLQTGRSAMAYRLALSVHSLDELRRKLAAWCAGEHGLDGVHAGEVREDDGVLSGLGAQGGAGLVDGLVAGGQRAKLLELWTLGLTVDWGRLYGAHRSRRIGLPTYPFARESHWVAAPCATASGAAGDGAAGDGAHGAADVPRPEAAPSSAVPAGPERAPLYFEEHWVEQAPPPAGGRDIDTVLCFASHAATRRAIADHFGALARPVRVVFVSDDAAQHAPDTEPVTRDDPASFRAAFERIRARHGKVDAALYLWAVEDARHLADSTPIVSLLQAAGATRLIEGPILLAAQGDAAGQRCHWESWLGFERSSGQALAGTPVAALYRVAARPPDAADLAEWARTLDAALRAAHIESCVHEDASRQVCRLRAVDPASAGAPPLRRGGVYLITGGLGGLGRHFADYLLRHWAATVVLVGRTPVDAARQGLLDALAERGGRLLYLPADVTDHEQMAACLATAKARFGTLNGVFHAAGVECWEGLQAIRPETFARVLAPKVTGTLVLDQLLRDEPLDVFCSFSSVAAIVGDFGACAYAVGNRFQMAHARMRQARRAPGRTLAISWPLWRDGGMQVGDAQSTRLYLQSTGQRLLETDEAMTAFERLSAGTESHGLVMVGEPERIRRLLGLEANGERPAAAAHAVAEDAGGAPPADDAPLQSRVEQDLLGVAAELLQVAADRLALDRNFAEFGFDSINLASFATTLTGRYGVELLPAVFFSYPTLERLAQFLVGQHGPALHRFHRRAAHAAPDAPLTPDTAPASSSAQVEMPADSLADDAIAVIGMSARCAGASDIDEMWRILSEGRSAVAAVPPDREGGWAGFAPHAGFMARISTFDSLFFEISPREADDMDPRQRLLLEETWKALEDAGYGPAQLAAGSVGVFAGVEAGDYDRLARAPQDGDAPITSNHNGILAGRLAYFLNLDGPALAVNTACSSGLVAFHQACQSLRAGECDTAIVASANLLITPRGHRQMDDAGMLSPGGRCRAFDADADGMVPGEAVVALVLKRAAYARRDGDRLLALVAGSGINADGRTNGITAPNGAAQARLIESIYRRHRIDPAQLDWVVAHGTGTKLGDPVEVNALSDAFRRFTARTGFCALTSIKPNFGHALAASGLLSVVALIEGMRRGTIPASLNWAQPNPYIAWRDAPFFVNAANRPWPRRRTGARMGAVSAFGMSGTNAHVVLRECIAQEDAHGNARAPAAQPAYLFVLSAKTEKALRERRADLAQYIEACEGGGALADLAYTLLDRRHHFAYRRAVVAGSAAEAALLLRQDEAGWQRKVARDFRPQAAEQRRVDALLDACASLAGDDARWHAVLAELADLYCRGYAPPAARVLGGARPRLTSLPPYPFAPVRHWVRAADADAATPAPDDARIPDVASEATVEHDAMRAHATDAGIERVGETVLLAPVWDRVEPRVGAVAAQGGRVLAVGLSDAAWQAARAIDPRAACVPPDAIDSEAVLMRVLDAQGPVDQVIWQAPPVDAAPDGQASAADERGLLACFRLIQALLARGYGERVLGFTALTVRAQSIGAGDPVDAAQAGVHGLIGSLAKERPNWKIRLVDLPAPDAVPLADMLALPADRRGHAWVHRYGEWYRRHLAPVRPGAGGTAPYRRRGVYIVIGGAGDIGAAWSEHLVRRYDARIVWVGRREPDADLEARRARLAALGEPPLYLRADAGQPGALQAVRRAVLERHGEIHGVVHAAMVFGNQALAGMTEAQFLAVLRAKTETSVSLMRAFGADALDFLLLFSSMISLIKNPQQAHYAAGCTFKDAFAQQLARHVSFPVKVVNWGYWAQRKNAGAEVRLLTELGLGLIEPDDGMAALDVLLGASLNQLGVMRLAKDLEIEGMDARETIELYPPVAALDAVD</sequence>
<dbReference type="Gene3D" id="3.40.47.10">
    <property type="match status" value="2"/>
</dbReference>
<proteinExistence type="predicted"/>
<feature type="region of interest" description="Disordered" evidence="9">
    <location>
        <begin position="611"/>
        <end position="641"/>
    </location>
</feature>
<evidence type="ECO:0000256" key="7">
    <source>
        <dbReference type="ARBA" id="ARBA00022737"/>
    </source>
</evidence>
<dbReference type="Gene3D" id="1.10.1240.100">
    <property type="match status" value="2"/>
</dbReference>
<dbReference type="GO" id="GO:0031177">
    <property type="term" value="F:phosphopantetheine binding"/>
    <property type="evidence" value="ECO:0007669"/>
    <property type="project" value="InterPro"/>
</dbReference>
<evidence type="ECO:0000259" key="10">
    <source>
        <dbReference type="PROSITE" id="PS50075"/>
    </source>
</evidence>
<dbReference type="FunFam" id="3.40.47.10:FF:000019">
    <property type="entry name" value="Polyketide synthase type I"/>
    <property type="match status" value="1"/>
</dbReference>
<dbReference type="CDD" id="cd08953">
    <property type="entry name" value="KR_2_SDR_x"/>
    <property type="match status" value="2"/>
</dbReference>
<keyword evidence="7" id="KW-0677">Repeat</keyword>